<keyword evidence="7 10" id="KW-0324">Glycolysis</keyword>
<evidence type="ECO:0000256" key="5">
    <source>
        <dbReference type="ARBA" id="ARBA00022525"/>
    </source>
</evidence>
<dbReference type="SUPFAM" id="SSF54826">
    <property type="entry name" value="Enolase N-terminal domain-like"/>
    <property type="match status" value="1"/>
</dbReference>
<proteinExistence type="inferred from homology"/>
<feature type="binding site" evidence="10 11">
    <location>
        <position position="243"/>
    </location>
    <ligand>
        <name>Mg(2+)</name>
        <dbReference type="ChEBI" id="CHEBI:18420"/>
    </ligand>
</feature>
<comment type="cofactor">
    <cofactor evidence="10">
        <name>Mg(2+)</name>
        <dbReference type="ChEBI" id="CHEBI:18420"/>
    </cofactor>
    <text evidence="10">Binds a second Mg(2+) ion via substrate during catalysis.</text>
</comment>
<dbReference type="SUPFAM" id="SSF51604">
    <property type="entry name" value="Enolase C-terminal domain-like"/>
    <property type="match status" value="1"/>
</dbReference>
<evidence type="ECO:0000256" key="8">
    <source>
        <dbReference type="ARBA" id="ARBA00023239"/>
    </source>
</evidence>
<dbReference type="AlphaFoldDB" id="A0A6P2I3E1"/>
<dbReference type="InterPro" id="IPR036849">
    <property type="entry name" value="Enolase-like_C_sf"/>
</dbReference>
<keyword evidence="10 11" id="KW-0479">Metal-binding</keyword>
<dbReference type="GO" id="GO:0004634">
    <property type="term" value="F:phosphopyruvate hydratase activity"/>
    <property type="evidence" value="ECO:0007669"/>
    <property type="project" value="UniProtKB-UniRule"/>
</dbReference>
<dbReference type="PANTHER" id="PTHR11902:SF1">
    <property type="entry name" value="ENOLASE"/>
    <property type="match status" value="1"/>
</dbReference>
<evidence type="ECO:0000256" key="11">
    <source>
        <dbReference type="PIRSR" id="PIRSR001400-3"/>
    </source>
</evidence>
<keyword evidence="8 10" id="KW-0456">Lyase</keyword>
<evidence type="ECO:0000256" key="4">
    <source>
        <dbReference type="ARBA" id="ARBA00017068"/>
    </source>
</evidence>
<dbReference type="GO" id="GO:0000015">
    <property type="term" value="C:phosphopyruvate hydratase complex"/>
    <property type="evidence" value="ECO:0007669"/>
    <property type="project" value="InterPro"/>
</dbReference>
<comment type="similarity">
    <text evidence="2 10">Belongs to the enolase family.</text>
</comment>
<dbReference type="Pfam" id="PF00113">
    <property type="entry name" value="Enolase_C"/>
    <property type="match status" value="1"/>
</dbReference>
<evidence type="ECO:0000259" key="12">
    <source>
        <dbReference type="SMART" id="SM01192"/>
    </source>
</evidence>
<dbReference type="EMBL" id="CABVQC010000004">
    <property type="protein sequence ID" value="VWB24125.1"/>
    <property type="molecule type" value="Genomic_DNA"/>
</dbReference>
<feature type="binding site" evidence="10">
    <location>
        <position position="367"/>
    </location>
    <ligand>
        <name>(2R)-2-phosphoglycerate</name>
        <dbReference type="ChEBI" id="CHEBI:58289"/>
    </ligand>
</feature>
<feature type="domain" description="Enolase N-terminal" evidence="13">
    <location>
        <begin position="6"/>
        <end position="136"/>
    </location>
</feature>
<organism evidence="14 15">
    <name type="scientific">Burkholderia aenigmatica</name>
    <dbReference type="NCBI Taxonomy" id="2015348"/>
    <lineage>
        <taxon>Bacteria</taxon>
        <taxon>Pseudomonadati</taxon>
        <taxon>Pseudomonadota</taxon>
        <taxon>Betaproteobacteria</taxon>
        <taxon>Burkholderiales</taxon>
        <taxon>Burkholderiaceae</taxon>
        <taxon>Burkholderia</taxon>
        <taxon>Burkholderia cepacia complex</taxon>
    </lineage>
</organism>
<dbReference type="SFLD" id="SFLDS00001">
    <property type="entry name" value="Enolase"/>
    <property type="match status" value="1"/>
</dbReference>
<feature type="binding site" evidence="10 11">
    <location>
        <position position="286"/>
    </location>
    <ligand>
        <name>Mg(2+)</name>
        <dbReference type="ChEBI" id="CHEBI:18420"/>
    </ligand>
</feature>
<evidence type="ECO:0000256" key="7">
    <source>
        <dbReference type="ARBA" id="ARBA00023152"/>
    </source>
</evidence>
<reference evidence="14 15" key="1">
    <citation type="submission" date="2019-09" db="EMBL/GenBank/DDBJ databases">
        <authorList>
            <person name="Depoorter E."/>
        </authorList>
    </citation>
    <scope>NUCLEOTIDE SEQUENCE [LARGE SCALE GENOMIC DNA]</scope>
    <source>
        <strain evidence="14">LMG 13014</strain>
    </source>
</reference>
<feature type="binding site" evidence="10">
    <location>
        <position position="337"/>
    </location>
    <ligand>
        <name>(2R)-2-phosphoglycerate</name>
        <dbReference type="ChEBI" id="CHEBI:58289"/>
    </ligand>
</feature>
<dbReference type="Proteomes" id="UP000494261">
    <property type="component" value="Unassembled WGS sequence"/>
</dbReference>
<evidence type="ECO:0000256" key="3">
    <source>
        <dbReference type="ARBA" id="ARBA00012058"/>
    </source>
</evidence>
<comment type="caution">
    <text evidence="10">Lacks conserved residue(s) required for the propagation of feature annotation.</text>
</comment>
<sequence>MMTDNISSVHAQQIIDCKCRPAVEVEIRTESGAIGRGAAPTGTSVGMHESFVLRDGDPSTYKGLSVHKAVDYAENVIGPALIGMNVFDQRAIDEKMIALDGTPDKHRLGGNTIYSVSIAAFRAAAASRAIPLYEHIAGRALWTVPVPCFNVINGGRYDGFAQAFNEFLIVPYGTDSIDFSIEMAVAVFQKLGDVLTSYLGHKPQVASSYGYAAPSEDPELILTLMQIAIDACGYTGRIAFALDCASSEMYDKQTGRYLLKGEHVSADELIAYAKYLTERFNFVFIEDLLDENDWIGYSKAVRELGRTIVLGDDLTVTNLELLRKAHDTHAVDGFVLKPNQVGTITEALDAYRFAEAHGMIAVPSGRSGGVVDDVVMDFSVGLEVPFQKNGAPRSGERIEKLNFLMRANARSPGCRLYDIAPLLRF</sequence>
<dbReference type="GO" id="GO:0006096">
    <property type="term" value="P:glycolytic process"/>
    <property type="evidence" value="ECO:0007669"/>
    <property type="project" value="UniProtKB-UniRule"/>
</dbReference>
<gene>
    <name evidence="10" type="primary">eno</name>
    <name evidence="14" type="ORF">BLA13014_00853</name>
</gene>
<comment type="cofactor">
    <cofactor evidence="11">
        <name>Mg(2+)</name>
        <dbReference type="ChEBI" id="CHEBI:18420"/>
    </cofactor>
    <text evidence="11">Mg(2+) is required for catalysis and for stabilizing the dimer.</text>
</comment>
<evidence type="ECO:0000256" key="1">
    <source>
        <dbReference type="ARBA" id="ARBA00005031"/>
    </source>
</evidence>
<dbReference type="Gene3D" id="3.20.20.120">
    <property type="entry name" value="Enolase-like C-terminal domain"/>
    <property type="match status" value="1"/>
</dbReference>
<evidence type="ECO:0000259" key="13">
    <source>
        <dbReference type="SMART" id="SM01193"/>
    </source>
</evidence>
<comment type="function">
    <text evidence="9 10">Catalyzes the reversible conversion of 2-phosphoglycerate (2-PG) into phosphoenolpyruvate (PEP). It is essential for the degradation of carbohydrates via glycolysis.</text>
</comment>
<dbReference type="HAMAP" id="MF_00318">
    <property type="entry name" value="Enolase"/>
    <property type="match status" value="1"/>
</dbReference>
<evidence type="ECO:0000256" key="2">
    <source>
        <dbReference type="ARBA" id="ARBA00009604"/>
    </source>
</evidence>
<feature type="binding site" evidence="10">
    <location>
        <position position="366"/>
    </location>
    <ligand>
        <name>(2R)-2-phosphoglycerate</name>
        <dbReference type="ChEBI" id="CHEBI:58289"/>
    </ligand>
</feature>
<evidence type="ECO:0000313" key="14">
    <source>
        <dbReference type="EMBL" id="VWB24125.1"/>
    </source>
</evidence>
<dbReference type="PIRSF" id="PIRSF001400">
    <property type="entry name" value="Enolase"/>
    <property type="match status" value="1"/>
</dbReference>
<dbReference type="PRINTS" id="PR00148">
    <property type="entry name" value="ENOLASE"/>
</dbReference>
<evidence type="ECO:0000313" key="15">
    <source>
        <dbReference type="Proteomes" id="UP000494261"/>
    </source>
</evidence>
<protein>
    <recommendedName>
        <fullName evidence="4 10">Enolase</fullName>
        <ecNumber evidence="3 10">4.2.1.11</ecNumber>
    </recommendedName>
    <alternativeName>
        <fullName evidence="10">2-phospho-D-glycerate hydro-lyase</fullName>
    </alternativeName>
    <alternativeName>
        <fullName evidence="10">2-phosphoglycerate dehydratase</fullName>
    </alternativeName>
</protein>
<evidence type="ECO:0000256" key="9">
    <source>
        <dbReference type="ARBA" id="ARBA00045763"/>
    </source>
</evidence>
<dbReference type="InterPro" id="IPR020811">
    <property type="entry name" value="Enolase_N"/>
</dbReference>
<dbReference type="PANTHER" id="PTHR11902">
    <property type="entry name" value="ENOLASE"/>
    <property type="match status" value="1"/>
</dbReference>
<feature type="active site" description="Proton acceptor" evidence="10">
    <location>
        <position position="337"/>
    </location>
</feature>
<dbReference type="Pfam" id="PF03952">
    <property type="entry name" value="Enolase_N"/>
    <property type="match status" value="1"/>
</dbReference>
<keyword evidence="5 10" id="KW-0964">Secreted</keyword>
<comment type="subcellular location">
    <subcellularLocation>
        <location evidence="10">Cytoplasm</location>
    </subcellularLocation>
    <subcellularLocation>
        <location evidence="10">Secreted</location>
    </subcellularLocation>
    <subcellularLocation>
        <location evidence="10">Cell surface</location>
    </subcellularLocation>
    <text evidence="10">Fractions of enolase are present in both the cytoplasm and on the cell surface.</text>
</comment>
<dbReference type="Gene3D" id="3.30.390.10">
    <property type="entry name" value="Enolase-like, N-terminal domain"/>
    <property type="match status" value="1"/>
</dbReference>
<dbReference type="GO" id="GO:0009986">
    <property type="term" value="C:cell surface"/>
    <property type="evidence" value="ECO:0007669"/>
    <property type="project" value="UniProtKB-SubCell"/>
</dbReference>
<dbReference type="InterPro" id="IPR029017">
    <property type="entry name" value="Enolase-like_N"/>
</dbReference>
<dbReference type="GO" id="GO:0005576">
    <property type="term" value="C:extracellular region"/>
    <property type="evidence" value="ECO:0007669"/>
    <property type="project" value="UniProtKB-SubCell"/>
</dbReference>
<dbReference type="SMART" id="SM01193">
    <property type="entry name" value="Enolase_N"/>
    <property type="match status" value="1"/>
</dbReference>
<dbReference type="UniPathway" id="UPA00109">
    <property type="reaction ID" value="UER00187"/>
</dbReference>
<accession>A0A6P2I3E1</accession>
<feature type="binding site" evidence="10">
    <location>
        <position position="388"/>
    </location>
    <ligand>
        <name>(2R)-2-phosphoglycerate</name>
        <dbReference type="ChEBI" id="CHEBI:58289"/>
    </ligand>
</feature>
<feature type="domain" description="Enolase C-terminal TIM barrel" evidence="12">
    <location>
        <begin position="141"/>
        <end position="419"/>
    </location>
</feature>
<feature type="binding site" evidence="10 11">
    <location>
        <position position="312"/>
    </location>
    <ligand>
        <name>Mg(2+)</name>
        <dbReference type="ChEBI" id="CHEBI:18420"/>
    </ligand>
</feature>
<dbReference type="InterPro" id="IPR020810">
    <property type="entry name" value="Enolase_C"/>
</dbReference>
<dbReference type="GO" id="GO:0000287">
    <property type="term" value="F:magnesium ion binding"/>
    <property type="evidence" value="ECO:0007669"/>
    <property type="project" value="UniProtKB-UniRule"/>
</dbReference>
<keyword evidence="6 10" id="KW-0460">Magnesium</keyword>
<dbReference type="EC" id="4.2.1.11" evidence="3 10"/>
<comment type="catalytic activity">
    <reaction evidence="10">
        <text>(2R)-2-phosphoglycerate = phosphoenolpyruvate + H2O</text>
        <dbReference type="Rhea" id="RHEA:10164"/>
        <dbReference type="ChEBI" id="CHEBI:15377"/>
        <dbReference type="ChEBI" id="CHEBI:58289"/>
        <dbReference type="ChEBI" id="CHEBI:58702"/>
        <dbReference type="EC" id="4.2.1.11"/>
    </reaction>
</comment>
<evidence type="ECO:0000256" key="10">
    <source>
        <dbReference type="HAMAP-Rule" id="MF_00318"/>
    </source>
</evidence>
<evidence type="ECO:0000256" key="6">
    <source>
        <dbReference type="ARBA" id="ARBA00022842"/>
    </source>
</evidence>
<dbReference type="InterPro" id="IPR000941">
    <property type="entry name" value="Enolase"/>
</dbReference>
<comment type="pathway">
    <text evidence="1 10">Carbohydrate degradation; glycolysis; pyruvate from D-glyceraldehyde 3-phosphate: step 4/5.</text>
</comment>
<keyword evidence="10" id="KW-0963">Cytoplasm</keyword>
<dbReference type="SMART" id="SM01192">
    <property type="entry name" value="Enolase_C"/>
    <property type="match status" value="1"/>
</dbReference>
<name>A0A6P2I3E1_9BURK</name>